<dbReference type="AlphaFoldDB" id="A0A7M2WY51"/>
<feature type="domain" description="PGF-CTERM archaeal protein-sorting signal" evidence="2">
    <location>
        <begin position="173"/>
        <end position="189"/>
    </location>
</feature>
<dbReference type="Proteomes" id="UP000593765">
    <property type="component" value="Chromosome"/>
</dbReference>
<name>A0A7M2WY51_9BACT</name>
<evidence type="ECO:0000313" key="3">
    <source>
        <dbReference type="EMBL" id="QOV90349.1"/>
    </source>
</evidence>
<dbReference type="InterPro" id="IPR026371">
    <property type="entry name" value="PGF_CTERM"/>
</dbReference>
<protein>
    <recommendedName>
        <fullName evidence="2">PGF-CTERM archaeal protein-sorting signal domain-containing protein</fullName>
    </recommendedName>
</protein>
<organism evidence="3 4">
    <name type="scientific">Humisphaera borealis</name>
    <dbReference type="NCBI Taxonomy" id="2807512"/>
    <lineage>
        <taxon>Bacteria</taxon>
        <taxon>Pseudomonadati</taxon>
        <taxon>Planctomycetota</taxon>
        <taxon>Phycisphaerae</taxon>
        <taxon>Tepidisphaerales</taxon>
        <taxon>Tepidisphaeraceae</taxon>
        <taxon>Humisphaera</taxon>
    </lineage>
</organism>
<dbReference type="RefSeq" id="WP_206293430.1">
    <property type="nucleotide sequence ID" value="NZ_CP063458.1"/>
</dbReference>
<feature type="chain" id="PRO_5034293563" description="PGF-CTERM archaeal protein-sorting signal domain-containing protein" evidence="1">
    <location>
        <begin position="26"/>
        <end position="193"/>
    </location>
</feature>
<accession>A0A7M2WY51</accession>
<gene>
    <name evidence="3" type="ORF">IPV69_02975</name>
</gene>
<dbReference type="KEGG" id="hbs:IPV69_02975"/>
<keyword evidence="1" id="KW-0732">Signal</keyword>
<dbReference type="EMBL" id="CP063458">
    <property type="protein sequence ID" value="QOV90349.1"/>
    <property type="molecule type" value="Genomic_DNA"/>
</dbReference>
<feature type="signal peptide" evidence="1">
    <location>
        <begin position="1"/>
        <end position="25"/>
    </location>
</feature>
<reference evidence="3 4" key="1">
    <citation type="submission" date="2020-10" db="EMBL/GenBank/DDBJ databases">
        <title>Wide distribution of Phycisphaera-like planctomycetes from WD2101 soil group in peatlands and genome analysis of the first cultivated representative.</title>
        <authorList>
            <person name="Dedysh S.N."/>
            <person name="Beletsky A.V."/>
            <person name="Ivanova A."/>
            <person name="Kulichevskaya I.S."/>
            <person name="Suzina N.E."/>
            <person name="Philippov D.A."/>
            <person name="Rakitin A.L."/>
            <person name="Mardanov A.V."/>
            <person name="Ravin N.V."/>
        </authorList>
    </citation>
    <scope>NUCLEOTIDE SEQUENCE [LARGE SCALE GENOMIC DNA]</scope>
    <source>
        <strain evidence="3 4">M1803</strain>
    </source>
</reference>
<evidence type="ECO:0000256" key="1">
    <source>
        <dbReference type="SAM" id="SignalP"/>
    </source>
</evidence>
<evidence type="ECO:0000259" key="2">
    <source>
        <dbReference type="Pfam" id="PF18204"/>
    </source>
</evidence>
<evidence type="ECO:0000313" key="4">
    <source>
        <dbReference type="Proteomes" id="UP000593765"/>
    </source>
</evidence>
<dbReference type="Pfam" id="PF18204">
    <property type="entry name" value="PGF-CTERM"/>
    <property type="match status" value="1"/>
</dbReference>
<keyword evidence="4" id="KW-1185">Reference proteome</keyword>
<proteinExistence type="predicted"/>
<sequence>MKLNPLLSGAILLSSTLLAGSPARAAVIDLEAAPPSVQNSLPFSEDGFTLSLLSGGTPSLFYVLNNNAPSIATWLWMDGTGTVRVTRTDGGLFNATSVDLLQYRLTIGTGAITSSAGGNRVLNVFDSTNTIPLTGPAFTNLTHLDFVITGFDGNGDVPMILDNITVTPVPEPSVAAIGLLAVGMLARRRVQAV</sequence>